<name>A0A3B0BSM0_9BACL</name>
<proteinExistence type="predicted"/>
<organism evidence="2 3">
    <name type="scientific">Paenibacillus ginsengarvi</name>
    <dbReference type="NCBI Taxonomy" id="400777"/>
    <lineage>
        <taxon>Bacteria</taxon>
        <taxon>Bacillati</taxon>
        <taxon>Bacillota</taxon>
        <taxon>Bacilli</taxon>
        <taxon>Bacillales</taxon>
        <taxon>Paenibacillaceae</taxon>
        <taxon>Paenibacillus</taxon>
    </lineage>
</organism>
<feature type="region of interest" description="Disordered" evidence="1">
    <location>
        <begin position="45"/>
        <end position="108"/>
    </location>
</feature>
<dbReference type="RefSeq" id="WP_120750203.1">
    <property type="nucleotide sequence ID" value="NZ_RBAH01000023.1"/>
</dbReference>
<evidence type="ECO:0000313" key="3">
    <source>
        <dbReference type="Proteomes" id="UP000282311"/>
    </source>
</evidence>
<comment type="caution">
    <text evidence="2">The sequence shown here is derived from an EMBL/GenBank/DDBJ whole genome shotgun (WGS) entry which is preliminary data.</text>
</comment>
<gene>
    <name evidence="2" type="ORF">D7M11_26075</name>
</gene>
<dbReference type="OrthoDB" id="2476675at2"/>
<dbReference type="Proteomes" id="UP000282311">
    <property type="component" value="Unassembled WGS sequence"/>
</dbReference>
<keyword evidence="3" id="KW-1185">Reference proteome</keyword>
<accession>A0A3B0BSM0</accession>
<sequence>MRIYSKATLQFDHPTGAEPSVVARVGVFADVPDWVKKSGMFILASKDGTVTEIENKKDESKAEKAGGKQKPEKNGKTKEDNSEAPEGGAGDPGNAGDPEGDGGAGGES</sequence>
<evidence type="ECO:0000313" key="2">
    <source>
        <dbReference type="EMBL" id="RKN75007.1"/>
    </source>
</evidence>
<feature type="compositionally biased region" description="Basic and acidic residues" evidence="1">
    <location>
        <begin position="53"/>
        <end position="81"/>
    </location>
</feature>
<dbReference type="EMBL" id="RBAH01000023">
    <property type="protein sequence ID" value="RKN75007.1"/>
    <property type="molecule type" value="Genomic_DNA"/>
</dbReference>
<evidence type="ECO:0000256" key="1">
    <source>
        <dbReference type="SAM" id="MobiDB-lite"/>
    </source>
</evidence>
<protein>
    <submittedName>
        <fullName evidence="2">Uncharacterized protein</fullName>
    </submittedName>
</protein>
<dbReference type="AlphaFoldDB" id="A0A3B0BSM0"/>
<reference evidence="2 3" key="1">
    <citation type="journal article" date="2007" name="Int. J. Syst. Evol. Microbiol.">
        <title>Paenibacillus ginsengarvi sp. nov., isolated from soil from ginseng cultivation.</title>
        <authorList>
            <person name="Yoon M.H."/>
            <person name="Ten L.N."/>
            <person name="Im W.T."/>
        </authorList>
    </citation>
    <scope>NUCLEOTIDE SEQUENCE [LARGE SCALE GENOMIC DNA]</scope>
    <source>
        <strain evidence="2 3">KCTC 13059</strain>
    </source>
</reference>